<evidence type="ECO:0000256" key="10">
    <source>
        <dbReference type="RuleBase" id="RU364125"/>
    </source>
</evidence>
<keyword evidence="6 10" id="KW-0812">Transmembrane</keyword>
<comment type="similarity">
    <text evidence="3 10">Belongs to the FliL family.</text>
</comment>
<keyword evidence="11" id="KW-0966">Cell projection</keyword>
<dbReference type="OrthoDB" id="9852847at2"/>
<evidence type="ECO:0000256" key="5">
    <source>
        <dbReference type="ARBA" id="ARBA00022500"/>
    </source>
</evidence>
<keyword evidence="7 10" id="KW-0283">Flagellar rotation</keyword>
<dbReference type="InterPro" id="IPR005503">
    <property type="entry name" value="FliL"/>
</dbReference>
<dbReference type="Proteomes" id="UP000000271">
    <property type="component" value="Chromosome"/>
</dbReference>
<reference evidence="11" key="1">
    <citation type="submission" date="2009-10" db="EMBL/GenBank/DDBJ databases">
        <title>Complete sequence of Bacillus selenitireducens MLS10.</title>
        <authorList>
            <consortium name="US DOE Joint Genome Institute"/>
            <person name="Lucas S."/>
            <person name="Copeland A."/>
            <person name="Lapidus A."/>
            <person name="Glavina del Rio T."/>
            <person name="Dalin E."/>
            <person name="Tice H."/>
            <person name="Bruce D."/>
            <person name="Goodwin L."/>
            <person name="Pitluck S."/>
            <person name="Sims D."/>
            <person name="Brettin T."/>
            <person name="Detter J.C."/>
            <person name="Han C."/>
            <person name="Larimer F."/>
            <person name="Land M."/>
            <person name="Hauser L."/>
            <person name="Kyrpides N."/>
            <person name="Ovchinnikova G."/>
            <person name="Stolz J."/>
        </authorList>
    </citation>
    <scope>NUCLEOTIDE SEQUENCE [LARGE SCALE GENOMIC DNA]</scope>
    <source>
        <strain evidence="11">MLS10</strain>
    </source>
</reference>
<keyword evidence="12" id="KW-1185">Reference proteome</keyword>
<dbReference type="GO" id="GO:0005886">
    <property type="term" value="C:plasma membrane"/>
    <property type="evidence" value="ECO:0007669"/>
    <property type="project" value="UniProtKB-SubCell"/>
</dbReference>
<evidence type="ECO:0000256" key="1">
    <source>
        <dbReference type="ARBA" id="ARBA00002254"/>
    </source>
</evidence>
<dbReference type="KEGG" id="bse:Bsel_2009"/>
<keyword evidence="8 10" id="KW-1133">Transmembrane helix</keyword>
<dbReference type="GO" id="GO:0009425">
    <property type="term" value="C:bacterial-type flagellum basal body"/>
    <property type="evidence" value="ECO:0007669"/>
    <property type="project" value="InterPro"/>
</dbReference>
<organism evidence="11 12">
    <name type="scientific">Bacillus selenitireducens (strain ATCC 700615 / DSM 15326 / MLS10)</name>
    <dbReference type="NCBI Taxonomy" id="439292"/>
    <lineage>
        <taxon>Bacteria</taxon>
        <taxon>Bacillati</taxon>
        <taxon>Bacillota</taxon>
        <taxon>Bacilli</taxon>
        <taxon>Bacillales</taxon>
        <taxon>Bacillaceae</taxon>
        <taxon>Salisediminibacterium</taxon>
    </lineage>
</organism>
<dbReference type="HOGENOM" id="CLU_1727681_0_0_9"/>
<evidence type="ECO:0000256" key="3">
    <source>
        <dbReference type="ARBA" id="ARBA00008281"/>
    </source>
</evidence>
<dbReference type="EMBL" id="CP001791">
    <property type="protein sequence ID" value="ADH99513.1"/>
    <property type="molecule type" value="Genomic_DNA"/>
</dbReference>
<feature type="transmembrane region" description="Helical" evidence="10">
    <location>
        <begin position="21"/>
        <end position="43"/>
    </location>
</feature>
<dbReference type="GO" id="GO:0006935">
    <property type="term" value="P:chemotaxis"/>
    <property type="evidence" value="ECO:0007669"/>
    <property type="project" value="UniProtKB-KW"/>
</dbReference>
<accession>D6XUM7</accession>
<name>D6XUM7_BACIE</name>
<dbReference type="AlphaFoldDB" id="D6XUM7"/>
<gene>
    <name evidence="11" type="ordered locus">Bsel_2009</name>
</gene>
<keyword evidence="9 10" id="KW-0472">Membrane</keyword>
<evidence type="ECO:0000256" key="8">
    <source>
        <dbReference type="ARBA" id="ARBA00022989"/>
    </source>
</evidence>
<evidence type="ECO:0000256" key="4">
    <source>
        <dbReference type="ARBA" id="ARBA00022475"/>
    </source>
</evidence>
<keyword evidence="4 10" id="KW-1003">Cell membrane</keyword>
<evidence type="ECO:0000256" key="2">
    <source>
        <dbReference type="ARBA" id="ARBA00004162"/>
    </source>
</evidence>
<proteinExistence type="inferred from homology"/>
<evidence type="ECO:0000256" key="7">
    <source>
        <dbReference type="ARBA" id="ARBA00022779"/>
    </source>
</evidence>
<dbReference type="RefSeq" id="WP_013172935.1">
    <property type="nucleotide sequence ID" value="NC_014219.1"/>
</dbReference>
<dbReference type="GO" id="GO:0071973">
    <property type="term" value="P:bacterial-type flagellum-dependent cell motility"/>
    <property type="evidence" value="ECO:0007669"/>
    <property type="project" value="InterPro"/>
</dbReference>
<evidence type="ECO:0000256" key="9">
    <source>
        <dbReference type="ARBA" id="ARBA00023136"/>
    </source>
</evidence>
<evidence type="ECO:0000313" key="12">
    <source>
        <dbReference type="Proteomes" id="UP000000271"/>
    </source>
</evidence>
<keyword evidence="11" id="KW-0969">Cilium</keyword>
<comment type="subcellular location">
    <subcellularLocation>
        <location evidence="2">Cell membrane</location>
        <topology evidence="2">Single-pass membrane protein</topology>
    </subcellularLocation>
</comment>
<evidence type="ECO:0000256" key="6">
    <source>
        <dbReference type="ARBA" id="ARBA00022692"/>
    </source>
</evidence>
<dbReference type="Pfam" id="PF03748">
    <property type="entry name" value="FliL"/>
    <property type="match status" value="1"/>
</dbReference>
<protein>
    <recommendedName>
        <fullName evidence="10">Flagellar protein FliL</fullName>
    </recommendedName>
</protein>
<evidence type="ECO:0000313" key="11">
    <source>
        <dbReference type="EMBL" id="ADH99513.1"/>
    </source>
</evidence>
<keyword evidence="11" id="KW-0282">Flagellum</keyword>
<keyword evidence="5 10" id="KW-0145">Chemotaxis</keyword>
<comment type="function">
    <text evidence="1 10">Controls the rotational direction of flagella during chemotaxis.</text>
</comment>
<sequence>MAESDEQAEKKGSDKGKKKTRVWTIVVPITAVTIVAGLFFIFFGGENFLASDDVRDRTYSTEERIYMMGDGNIARGTFAIELSDPRDRQSLINGRKVIDWIISNAISDFDLSSISGKSGREALEARIEDGIREQFPSMHVEKVYITSFVIS</sequence>